<comment type="caution">
    <text evidence="2">The sequence shown here is derived from an EMBL/GenBank/DDBJ whole genome shotgun (WGS) entry which is preliminary data.</text>
</comment>
<name>A0A919RAX1_9ACTN</name>
<evidence type="ECO:0000256" key="1">
    <source>
        <dbReference type="SAM" id="MobiDB-lite"/>
    </source>
</evidence>
<reference evidence="2" key="1">
    <citation type="submission" date="2021-01" db="EMBL/GenBank/DDBJ databases">
        <title>Whole genome shotgun sequence of Sphaerisporangium rufum NBRC 109079.</title>
        <authorList>
            <person name="Komaki H."/>
            <person name="Tamura T."/>
        </authorList>
    </citation>
    <scope>NUCLEOTIDE SEQUENCE</scope>
    <source>
        <strain evidence="2">NBRC 109079</strain>
    </source>
</reference>
<evidence type="ECO:0000313" key="2">
    <source>
        <dbReference type="EMBL" id="GII80587.1"/>
    </source>
</evidence>
<protein>
    <submittedName>
        <fullName evidence="2">Uncharacterized protein</fullName>
    </submittedName>
</protein>
<organism evidence="2 3">
    <name type="scientific">Sphaerisporangium rufum</name>
    <dbReference type="NCBI Taxonomy" id="1381558"/>
    <lineage>
        <taxon>Bacteria</taxon>
        <taxon>Bacillati</taxon>
        <taxon>Actinomycetota</taxon>
        <taxon>Actinomycetes</taxon>
        <taxon>Streptosporangiales</taxon>
        <taxon>Streptosporangiaceae</taxon>
        <taxon>Sphaerisporangium</taxon>
    </lineage>
</organism>
<accession>A0A919RAX1</accession>
<dbReference type="EMBL" id="BOOU01000076">
    <property type="protein sequence ID" value="GII80587.1"/>
    <property type="molecule type" value="Genomic_DNA"/>
</dbReference>
<dbReference type="RefSeq" id="WP_203991549.1">
    <property type="nucleotide sequence ID" value="NZ_BOOU01000076.1"/>
</dbReference>
<proteinExistence type="predicted"/>
<dbReference type="AlphaFoldDB" id="A0A919RAX1"/>
<keyword evidence="3" id="KW-1185">Reference proteome</keyword>
<dbReference type="Proteomes" id="UP000655287">
    <property type="component" value="Unassembled WGS sequence"/>
</dbReference>
<sequence length="55" mass="6240">MICEDCKDHRHEECQGGSWCDCQHKPPTGQEQESGDSEQDGDRAPEPPTNWLRQG</sequence>
<feature type="region of interest" description="Disordered" evidence="1">
    <location>
        <begin position="12"/>
        <end position="55"/>
    </location>
</feature>
<gene>
    <name evidence="2" type="ORF">Sru01_55690</name>
</gene>
<evidence type="ECO:0000313" key="3">
    <source>
        <dbReference type="Proteomes" id="UP000655287"/>
    </source>
</evidence>